<name>A0A645AMI6_9ZZZZ</name>
<protein>
    <submittedName>
        <fullName evidence="1">Uncharacterized protein</fullName>
    </submittedName>
</protein>
<proteinExistence type="predicted"/>
<accession>A0A645AMI6</accession>
<organism evidence="1">
    <name type="scientific">bioreactor metagenome</name>
    <dbReference type="NCBI Taxonomy" id="1076179"/>
    <lineage>
        <taxon>unclassified sequences</taxon>
        <taxon>metagenomes</taxon>
        <taxon>ecological metagenomes</taxon>
    </lineage>
</organism>
<dbReference type="EMBL" id="VSSQ01013687">
    <property type="protein sequence ID" value="MPM52043.1"/>
    <property type="molecule type" value="Genomic_DNA"/>
</dbReference>
<comment type="caution">
    <text evidence="1">The sequence shown here is derived from an EMBL/GenBank/DDBJ whole genome shotgun (WGS) entry which is preliminary data.</text>
</comment>
<reference evidence="1" key="1">
    <citation type="submission" date="2019-08" db="EMBL/GenBank/DDBJ databases">
        <authorList>
            <person name="Kucharzyk K."/>
            <person name="Murdoch R.W."/>
            <person name="Higgins S."/>
            <person name="Loffler F."/>
        </authorList>
    </citation>
    <scope>NUCLEOTIDE SEQUENCE</scope>
</reference>
<sequence length="178" mass="19456">MPSTRNSNPFPLSSNNPMVGLFKSSIFFSASHSNTSRPRLRYWLCQLGLNSLNGRSRSQNGSPKIPSAVLTCQLFPPIAGNEKNAYSGFNRPESAALTRTDSRSQCHSIRNVSLPICSMDTILIAFLLFSTVTSSGRMAATFSGKTSSFSVSVTLEPEAANDFNMPYSRLRTRRYAGA</sequence>
<dbReference type="AlphaFoldDB" id="A0A645AMI6"/>
<evidence type="ECO:0000313" key="1">
    <source>
        <dbReference type="EMBL" id="MPM52043.1"/>
    </source>
</evidence>
<gene>
    <name evidence="1" type="ORF">SDC9_98796</name>
</gene>